<evidence type="ECO:0000313" key="2">
    <source>
        <dbReference type="EMBL" id="VDP23356.1"/>
    </source>
</evidence>
<gene>
    <name evidence="2" type="ORF">SBAD_LOCUS9476</name>
</gene>
<evidence type="ECO:0000313" key="3">
    <source>
        <dbReference type="Proteomes" id="UP000270296"/>
    </source>
</evidence>
<feature type="region of interest" description="Disordered" evidence="1">
    <location>
        <begin position="107"/>
        <end position="131"/>
    </location>
</feature>
<evidence type="ECO:0000256" key="1">
    <source>
        <dbReference type="SAM" id="MobiDB-lite"/>
    </source>
</evidence>
<organism evidence="4">
    <name type="scientific">Soboliphyme baturini</name>
    <dbReference type="NCBI Taxonomy" id="241478"/>
    <lineage>
        <taxon>Eukaryota</taxon>
        <taxon>Metazoa</taxon>
        <taxon>Ecdysozoa</taxon>
        <taxon>Nematoda</taxon>
        <taxon>Enoplea</taxon>
        <taxon>Dorylaimia</taxon>
        <taxon>Dioctophymatida</taxon>
        <taxon>Dioctophymatoidea</taxon>
        <taxon>Soboliphymatidae</taxon>
        <taxon>Soboliphyme</taxon>
    </lineage>
</organism>
<dbReference type="EMBL" id="UZAM01012763">
    <property type="protein sequence ID" value="VDP23356.1"/>
    <property type="molecule type" value="Genomic_DNA"/>
</dbReference>
<keyword evidence="3" id="KW-1185">Reference proteome</keyword>
<protein>
    <submittedName>
        <fullName evidence="2 4">Uncharacterized protein</fullName>
    </submittedName>
</protein>
<reference evidence="4" key="1">
    <citation type="submission" date="2016-06" db="UniProtKB">
        <authorList>
            <consortium name="WormBaseParasite"/>
        </authorList>
    </citation>
    <scope>IDENTIFICATION</scope>
</reference>
<dbReference type="WBParaSite" id="SBAD_0000982201-mRNA-1">
    <property type="protein sequence ID" value="SBAD_0000982201-mRNA-1"/>
    <property type="gene ID" value="SBAD_0000982201"/>
</dbReference>
<name>A0A183J0S8_9BILA</name>
<evidence type="ECO:0000313" key="4">
    <source>
        <dbReference type="WBParaSite" id="SBAD_0000982201-mRNA-1"/>
    </source>
</evidence>
<dbReference type="Proteomes" id="UP000270296">
    <property type="component" value="Unassembled WGS sequence"/>
</dbReference>
<proteinExistence type="predicted"/>
<sequence>MTCHTLVSESLLSRLAGRLTHAGQMSDVSASFGIGCPWWHHCQTSRLRFDNFGASDRSKRVQSCRVSMHLFEYRVTSGKQQSEYYVKGERPQRLTAPSLLDRSVEAEVSGNGHNAEQSRRLHPQQIASIAM</sequence>
<dbReference type="AlphaFoldDB" id="A0A183J0S8"/>
<accession>A0A183J0S8</accession>
<reference evidence="2 3" key="2">
    <citation type="submission" date="2018-11" db="EMBL/GenBank/DDBJ databases">
        <authorList>
            <consortium name="Pathogen Informatics"/>
        </authorList>
    </citation>
    <scope>NUCLEOTIDE SEQUENCE [LARGE SCALE GENOMIC DNA]</scope>
</reference>